<accession>A0A0G4F5Q0</accession>
<feature type="non-terminal residue" evidence="2">
    <location>
        <position position="512"/>
    </location>
</feature>
<dbReference type="EMBL" id="CDMZ01000116">
    <property type="protein sequence ID" value="CEM07081.1"/>
    <property type="molecule type" value="Genomic_DNA"/>
</dbReference>
<proteinExistence type="predicted"/>
<evidence type="ECO:0000313" key="2">
    <source>
        <dbReference type="EMBL" id="CEM07081.1"/>
    </source>
</evidence>
<evidence type="ECO:0000256" key="1">
    <source>
        <dbReference type="SAM" id="MobiDB-lite"/>
    </source>
</evidence>
<reference evidence="2" key="1">
    <citation type="submission" date="2014-11" db="EMBL/GenBank/DDBJ databases">
        <authorList>
            <person name="Otto D Thomas"/>
            <person name="Naeem Raeece"/>
        </authorList>
    </citation>
    <scope>NUCLEOTIDE SEQUENCE</scope>
</reference>
<organism evidence="2">
    <name type="scientific">Chromera velia CCMP2878</name>
    <dbReference type="NCBI Taxonomy" id="1169474"/>
    <lineage>
        <taxon>Eukaryota</taxon>
        <taxon>Sar</taxon>
        <taxon>Alveolata</taxon>
        <taxon>Colpodellida</taxon>
        <taxon>Chromeraceae</taxon>
        <taxon>Chromera</taxon>
    </lineage>
</organism>
<name>A0A0G4F5Q0_9ALVE</name>
<gene>
    <name evidence="2" type="ORF">Cvel_15138</name>
</gene>
<protein>
    <submittedName>
        <fullName evidence="2">Uncharacterized protein</fullName>
    </submittedName>
</protein>
<feature type="region of interest" description="Disordered" evidence="1">
    <location>
        <begin position="264"/>
        <end position="293"/>
    </location>
</feature>
<dbReference type="AlphaFoldDB" id="A0A0G4F5Q0"/>
<sequence>MGQDVSIPLGDWLKGTGLEADMETLENPKNSATFVMDLLGRIGTDLPEQKVTDLPPAFLKRGLSYVAGRASELRPSIPLVSACTVYINRWIQADVKSKVGKFVESGDTAYADLVTSYIQFLALRAEGHFAQKPPLPLWALWHSHMLRPLSFREMSARITFKRVDHSVVDDMPDALESSPEGIARASAALKEAVARHKVNVAAPTMGRIRRELMSLISLVAFLKDLTFFEDLTRVLLNYTLGNFDISAQAQCAQTEEWMVRAEQDVKEATKKPSSDTTQGKETETGNGKEKKRKEPELSPLLWVLPVAERVYFHFLVMAGEFGEPLVHVPFSPSTRRGAEGAAEKKARAATVRRSELAWSLLVGWKAEALISESWKEEKKRLEAEWEKRKAEGNFHTRSLPDPISMAAWVEAVSDPSVEIMVALAEGGMMKVEDLSPGVLVLTGQQPGGRKIEGSFGNQQAVRAVARVWKCPVEGGQTRVILLRGGCELTEGHPVWEEGEMGGKERWVKVEEV</sequence>